<keyword evidence="2" id="KW-0229">DNA integration</keyword>
<dbReference type="EMBL" id="UOFC01000030">
    <property type="protein sequence ID" value="VAW44934.1"/>
    <property type="molecule type" value="Genomic_DNA"/>
</dbReference>
<dbReference type="Pfam" id="PF13495">
    <property type="entry name" value="Phage_int_SAM_4"/>
    <property type="match status" value="1"/>
</dbReference>
<dbReference type="InterPro" id="IPR010998">
    <property type="entry name" value="Integrase_recombinase_N"/>
</dbReference>
<dbReference type="GO" id="GO:0006310">
    <property type="term" value="P:DNA recombination"/>
    <property type="evidence" value="ECO:0007669"/>
    <property type="project" value="UniProtKB-KW"/>
</dbReference>
<dbReference type="Gene3D" id="1.10.150.130">
    <property type="match status" value="1"/>
</dbReference>
<evidence type="ECO:0000256" key="4">
    <source>
        <dbReference type="ARBA" id="ARBA00023172"/>
    </source>
</evidence>
<evidence type="ECO:0000259" key="6">
    <source>
        <dbReference type="PROSITE" id="PS51900"/>
    </source>
</evidence>
<dbReference type="InterPro" id="IPR002104">
    <property type="entry name" value="Integrase_catalytic"/>
</dbReference>
<dbReference type="GO" id="GO:0015074">
    <property type="term" value="P:DNA integration"/>
    <property type="evidence" value="ECO:0007669"/>
    <property type="project" value="UniProtKB-KW"/>
</dbReference>
<evidence type="ECO:0000256" key="2">
    <source>
        <dbReference type="ARBA" id="ARBA00022908"/>
    </source>
</evidence>
<dbReference type="GO" id="GO:0003677">
    <property type="term" value="F:DNA binding"/>
    <property type="evidence" value="ECO:0007669"/>
    <property type="project" value="UniProtKB-KW"/>
</dbReference>
<gene>
    <name evidence="7" type="ORF">MNBD_GAMMA03-165</name>
</gene>
<protein>
    <submittedName>
        <fullName evidence="7">Tyrosine recombinase XerD</fullName>
    </submittedName>
</protein>
<dbReference type="PROSITE" id="PS51898">
    <property type="entry name" value="TYR_RECOMBINASE"/>
    <property type="match status" value="1"/>
</dbReference>
<name>A0A3B0WMV7_9ZZZZ</name>
<feature type="domain" description="Tyr recombinase" evidence="5">
    <location>
        <begin position="201"/>
        <end position="376"/>
    </location>
</feature>
<dbReference type="PANTHER" id="PTHR30349">
    <property type="entry name" value="PHAGE INTEGRASE-RELATED"/>
    <property type="match status" value="1"/>
</dbReference>
<dbReference type="InterPro" id="IPR004107">
    <property type="entry name" value="Integrase_SAM-like_N"/>
</dbReference>
<comment type="similarity">
    <text evidence="1">Belongs to the 'phage' integrase family.</text>
</comment>
<evidence type="ECO:0000256" key="3">
    <source>
        <dbReference type="ARBA" id="ARBA00023125"/>
    </source>
</evidence>
<dbReference type="NCBIfam" id="NF040815">
    <property type="entry name" value="recomb_XerA_Arch"/>
    <property type="match status" value="1"/>
</dbReference>
<dbReference type="InterPro" id="IPR013762">
    <property type="entry name" value="Integrase-like_cat_sf"/>
</dbReference>
<dbReference type="PANTHER" id="PTHR30349:SF64">
    <property type="entry name" value="PROPHAGE INTEGRASE INTD-RELATED"/>
    <property type="match status" value="1"/>
</dbReference>
<dbReference type="Pfam" id="PF00589">
    <property type="entry name" value="Phage_integrase"/>
    <property type="match status" value="1"/>
</dbReference>
<organism evidence="7">
    <name type="scientific">hydrothermal vent metagenome</name>
    <dbReference type="NCBI Taxonomy" id="652676"/>
    <lineage>
        <taxon>unclassified sequences</taxon>
        <taxon>metagenomes</taxon>
        <taxon>ecological metagenomes</taxon>
    </lineage>
</organism>
<sequence length="376" mass="43762">MRELQHITLRHYFINQERCIGILFYPNKVIQALIKELTDVKWSKEHQVIYVKNSAENLNKIYQLFRGVAWINSKYFFKNKPVNTQGDGNGDISWAEKRTLPKDYKSCPKAYLQKLELKKYSTNTIKTYVIAFEKFINYYKSHEINQLNENHIRGYLSTLVKKGLSNSTTNQAVNAIKFYFEIVLDMPNRFYEIERPIKQHKLPKVISKEEVLAIIANTSNIKHHCIVSILYSAGLRRSELINLKITDIDSKRMLIKVENAKGNKDRFTLLSYKLLEKLRLYYKKWKPKIYLFEGPEGLKYSAGSIVNIVKNGAEKAGIKKKVTPHMLRHSFATHLLENGTDLRNIQVLLGHSSVKTTEIYTHVATSSFKEIKNLLD</sequence>
<evidence type="ECO:0000259" key="5">
    <source>
        <dbReference type="PROSITE" id="PS51898"/>
    </source>
</evidence>
<dbReference type="SUPFAM" id="SSF56349">
    <property type="entry name" value="DNA breaking-rejoining enzymes"/>
    <property type="match status" value="1"/>
</dbReference>
<keyword evidence="3" id="KW-0238">DNA-binding</keyword>
<evidence type="ECO:0000313" key="7">
    <source>
        <dbReference type="EMBL" id="VAW44934.1"/>
    </source>
</evidence>
<keyword evidence="4" id="KW-0233">DNA recombination</keyword>
<dbReference type="InterPro" id="IPR044068">
    <property type="entry name" value="CB"/>
</dbReference>
<proteinExistence type="inferred from homology"/>
<dbReference type="InterPro" id="IPR011010">
    <property type="entry name" value="DNA_brk_join_enz"/>
</dbReference>
<dbReference type="InterPro" id="IPR050090">
    <property type="entry name" value="Tyrosine_recombinase_XerCD"/>
</dbReference>
<dbReference type="Gene3D" id="1.10.443.10">
    <property type="entry name" value="Intergrase catalytic core"/>
    <property type="match status" value="1"/>
</dbReference>
<evidence type="ECO:0000256" key="1">
    <source>
        <dbReference type="ARBA" id="ARBA00008857"/>
    </source>
</evidence>
<reference evidence="7" key="1">
    <citation type="submission" date="2018-06" db="EMBL/GenBank/DDBJ databases">
        <authorList>
            <person name="Zhirakovskaya E."/>
        </authorList>
    </citation>
    <scope>NUCLEOTIDE SEQUENCE</scope>
</reference>
<feature type="domain" description="Core-binding (CB)" evidence="6">
    <location>
        <begin position="102"/>
        <end position="184"/>
    </location>
</feature>
<accession>A0A3B0WMV7</accession>
<dbReference type="AlphaFoldDB" id="A0A3B0WMV7"/>
<dbReference type="PROSITE" id="PS51900">
    <property type="entry name" value="CB"/>
    <property type="match status" value="1"/>
</dbReference>